<name>A0A1U9KSP7_9PROT</name>
<dbReference type="STRING" id="320497.A0U93_13970"/>
<feature type="signal peptide" evidence="4">
    <location>
        <begin position="1"/>
        <end position="38"/>
    </location>
</feature>
<gene>
    <name evidence="4" type="primary">lptD</name>
    <name evidence="8" type="ORF">A0U93_13970</name>
</gene>
<proteinExistence type="inferred from homology"/>
<dbReference type="HAMAP" id="MF_01411">
    <property type="entry name" value="LPS_assembly_LptD"/>
    <property type="match status" value="1"/>
</dbReference>
<evidence type="ECO:0000313" key="9">
    <source>
        <dbReference type="Proteomes" id="UP000188604"/>
    </source>
</evidence>
<dbReference type="InterPro" id="IPR007543">
    <property type="entry name" value="LptD_C"/>
</dbReference>
<keyword evidence="2 4" id="KW-0472">Membrane</keyword>
<dbReference type="GO" id="GO:0043165">
    <property type="term" value="P:Gram-negative-bacterium-type cell outer membrane assembly"/>
    <property type="evidence" value="ECO:0007669"/>
    <property type="project" value="UniProtKB-UniRule"/>
</dbReference>
<feature type="domain" description="Organic solvent tolerance-like N-terminal" evidence="6">
    <location>
        <begin position="71"/>
        <end position="156"/>
    </location>
</feature>
<keyword evidence="1 4" id="KW-0732">Signal</keyword>
<dbReference type="AlphaFoldDB" id="A0A1U9KSP7"/>
<dbReference type="GO" id="GO:1990351">
    <property type="term" value="C:transporter complex"/>
    <property type="evidence" value="ECO:0007669"/>
    <property type="project" value="TreeGrafter"/>
</dbReference>
<dbReference type="Proteomes" id="UP000188604">
    <property type="component" value="Chromosome"/>
</dbReference>
<sequence length="778" mass="86796" precursor="true">MSIARGAVTTKRKRRLRARGRWMAATMLAGSATLGAPADSNAATKSQAGPTVQIGKPTSSADPVTYLTDHESYQKSGLMTWSGNVQVWQGEHALRADKITYDRSTGVMAARGHVAIVEPDGSTTYADYVELSNGMHEGIATAIYIRMQDNAKLAANGMRRTNGVINDMSRAVYTACEICAKNPEMPPFWQLRAYDAIQDKEHQRIEFSHAWLDMFGIPVVYLPIFSMSDPSVKRQSGFLMPGISPHDRYLGTYATIPYFWAIDKQQDLTAQALISTRTGPQLSGQYRNNLNFGKINVIGGFAYDTHRQGSYVNTFGEDTGSSDEHGLQGYLRAQGLFSINRNWRAGVNANLATSANYMRDYRISGYGNEYLNSNAFVEGFGIGSYARLDSAFYQGLNQGVIRDSELPFVLPRFSYNFQGRPDAWGGTFSARTTDFDLYRASGVSDQRGQLEMNWDRPFRNRLGQIWLLTMRLDSTVYRGNQLYKQPTYYGTGKNQVTGQVLPTVALKLNWPFLRSFARGHGTQIVEPIVQAIAAPNTGNSANSYMPNEDSLSYEFTDSTLFSLNRYLGTDRLDGGLRGNVGVHGNWTWNGHVIDLLVGESLQQHIDHNRIPYSGLDHHASDPVGRIRLSPNQYLDLTARGRYDPWHGRLDYGEGLLSVGVPIFHVNAGYIYQPVTPYYYYAENYRVSGPTSVYYTPTNEVSAGISTRWRQYHASVYGRRSISRHEFVSVGGDLGYSNDCFGLDILAIKQYTTIGGQQRNTTVLFNFTFKTIGTFGING</sequence>
<dbReference type="EMBL" id="CP014691">
    <property type="protein sequence ID" value="AQS88846.1"/>
    <property type="molecule type" value="Genomic_DNA"/>
</dbReference>
<evidence type="ECO:0000256" key="1">
    <source>
        <dbReference type="ARBA" id="ARBA00022729"/>
    </source>
</evidence>
<dbReference type="KEGG" id="nch:A0U93_13970"/>
<protein>
    <recommendedName>
        <fullName evidence="4">LPS-assembly protein LptD</fullName>
    </recommendedName>
</protein>
<comment type="subunit">
    <text evidence="4">Component of the lipopolysaccharide transport and assembly complex.</text>
</comment>
<comment type="function">
    <text evidence="4">Involved in the assembly of lipopolysaccharide (LPS) at the surface of the outer membrane.</text>
</comment>
<comment type="similarity">
    <text evidence="4">Belongs to the LptD family.</text>
</comment>
<dbReference type="GO" id="GO:0009279">
    <property type="term" value="C:cell outer membrane"/>
    <property type="evidence" value="ECO:0007669"/>
    <property type="project" value="UniProtKB-SubCell"/>
</dbReference>
<evidence type="ECO:0000259" key="7">
    <source>
        <dbReference type="Pfam" id="PF04453"/>
    </source>
</evidence>
<evidence type="ECO:0000256" key="3">
    <source>
        <dbReference type="ARBA" id="ARBA00023237"/>
    </source>
</evidence>
<dbReference type="InterPro" id="IPR005653">
    <property type="entry name" value="OstA-like_N"/>
</dbReference>
<dbReference type="Gene3D" id="2.60.450.10">
    <property type="entry name" value="Lipopolysaccharide (LPS) transport protein A like domain"/>
    <property type="match status" value="1"/>
</dbReference>
<dbReference type="Pfam" id="PF03968">
    <property type="entry name" value="LptD_N"/>
    <property type="match status" value="1"/>
</dbReference>
<dbReference type="PANTHER" id="PTHR30189:SF1">
    <property type="entry name" value="LPS-ASSEMBLY PROTEIN LPTD"/>
    <property type="match status" value="1"/>
</dbReference>
<organism evidence="8 9">
    <name type="scientific">Neoasaia chiangmaiensis</name>
    <dbReference type="NCBI Taxonomy" id="320497"/>
    <lineage>
        <taxon>Bacteria</taxon>
        <taxon>Pseudomonadati</taxon>
        <taxon>Pseudomonadota</taxon>
        <taxon>Alphaproteobacteria</taxon>
        <taxon>Acetobacterales</taxon>
        <taxon>Acetobacteraceae</taxon>
        <taxon>Neoasaia</taxon>
    </lineage>
</organism>
<dbReference type="PANTHER" id="PTHR30189">
    <property type="entry name" value="LPS-ASSEMBLY PROTEIN"/>
    <property type="match status" value="1"/>
</dbReference>
<dbReference type="RefSeq" id="WP_077807896.1">
    <property type="nucleotide sequence ID" value="NZ_BJXS01000001.1"/>
</dbReference>
<dbReference type="InterPro" id="IPR050218">
    <property type="entry name" value="LptD"/>
</dbReference>
<comment type="caution">
    <text evidence="4">Lacks conserved residue(s) required for the propagation of feature annotation.</text>
</comment>
<reference evidence="8 9" key="1">
    <citation type="submission" date="2016-03" db="EMBL/GenBank/DDBJ databases">
        <title>Acetic acid bacteria sequencing.</title>
        <authorList>
            <person name="Brandt J."/>
            <person name="Jakob F."/>
            <person name="Vogel R.F."/>
        </authorList>
    </citation>
    <scope>NUCLEOTIDE SEQUENCE [LARGE SCALE GENOMIC DNA]</scope>
    <source>
        <strain evidence="8 9">NBRC 101099</strain>
    </source>
</reference>
<feature type="region of interest" description="Disordered" evidence="5">
    <location>
        <begin position="38"/>
        <end position="61"/>
    </location>
</feature>
<dbReference type="GO" id="GO:0015920">
    <property type="term" value="P:lipopolysaccharide transport"/>
    <property type="evidence" value="ECO:0007669"/>
    <property type="project" value="InterPro"/>
</dbReference>
<feature type="chain" id="PRO_5041748475" description="LPS-assembly protein LptD" evidence="4">
    <location>
        <begin position="39"/>
        <end position="778"/>
    </location>
</feature>
<keyword evidence="9" id="KW-1185">Reference proteome</keyword>
<dbReference type="OrthoDB" id="9760225at2"/>
<feature type="domain" description="LptD C-terminal" evidence="7">
    <location>
        <begin position="329"/>
        <end position="692"/>
    </location>
</feature>
<feature type="compositionally biased region" description="Polar residues" evidence="5">
    <location>
        <begin position="41"/>
        <end position="61"/>
    </location>
</feature>
<keyword evidence="3 4" id="KW-0998">Cell outer membrane</keyword>
<accession>A0A1U9KSP7</accession>
<evidence type="ECO:0000256" key="5">
    <source>
        <dbReference type="SAM" id="MobiDB-lite"/>
    </source>
</evidence>
<evidence type="ECO:0000256" key="4">
    <source>
        <dbReference type="HAMAP-Rule" id="MF_01411"/>
    </source>
</evidence>
<comment type="subcellular location">
    <subcellularLocation>
        <location evidence="4">Cell outer membrane</location>
    </subcellularLocation>
</comment>
<dbReference type="InterPro" id="IPR020889">
    <property type="entry name" value="LipoPS_assembly_LptD"/>
</dbReference>
<evidence type="ECO:0000256" key="2">
    <source>
        <dbReference type="ARBA" id="ARBA00023136"/>
    </source>
</evidence>
<evidence type="ECO:0000259" key="6">
    <source>
        <dbReference type="Pfam" id="PF03968"/>
    </source>
</evidence>
<dbReference type="Pfam" id="PF04453">
    <property type="entry name" value="LptD"/>
    <property type="match status" value="1"/>
</dbReference>
<evidence type="ECO:0000313" key="8">
    <source>
        <dbReference type="EMBL" id="AQS88846.1"/>
    </source>
</evidence>